<accession>A0A2T7NDE0</accession>
<keyword evidence="4" id="KW-1185">Reference proteome</keyword>
<dbReference type="SUPFAM" id="SSF111384">
    <property type="entry name" value="OmpH-like"/>
    <property type="match status" value="1"/>
</dbReference>
<dbReference type="Gene3D" id="1.20.5.1700">
    <property type="match status" value="1"/>
</dbReference>
<feature type="chain" id="PRO_5015582005" evidence="2">
    <location>
        <begin position="25"/>
        <end position="165"/>
    </location>
</feature>
<organism evidence="3 4">
    <name type="scientific">Pomacea canaliculata</name>
    <name type="common">Golden apple snail</name>
    <dbReference type="NCBI Taxonomy" id="400727"/>
    <lineage>
        <taxon>Eukaryota</taxon>
        <taxon>Metazoa</taxon>
        <taxon>Spiralia</taxon>
        <taxon>Lophotrochozoa</taxon>
        <taxon>Mollusca</taxon>
        <taxon>Gastropoda</taxon>
        <taxon>Caenogastropoda</taxon>
        <taxon>Architaenioglossa</taxon>
        <taxon>Ampullarioidea</taxon>
        <taxon>Ampullariidae</taxon>
        <taxon>Pomacea</taxon>
    </lineage>
</organism>
<proteinExistence type="predicted"/>
<gene>
    <name evidence="3" type="ORF">C0Q70_21746</name>
</gene>
<evidence type="ECO:0000256" key="1">
    <source>
        <dbReference type="SAM" id="Coils"/>
    </source>
</evidence>
<feature type="signal peptide" evidence="2">
    <location>
        <begin position="1"/>
        <end position="24"/>
    </location>
</feature>
<evidence type="ECO:0000256" key="2">
    <source>
        <dbReference type="SAM" id="SignalP"/>
    </source>
</evidence>
<dbReference type="InterPro" id="IPR024930">
    <property type="entry name" value="Skp_dom_sf"/>
</dbReference>
<protein>
    <submittedName>
        <fullName evidence="3">Uncharacterized protein</fullName>
    </submittedName>
</protein>
<keyword evidence="2" id="KW-0732">Signal</keyword>
<reference evidence="3 4" key="1">
    <citation type="submission" date="2018-04" db="EMBL/GenBank/DDBJ databases">
        <title>The genome of golden apple snail Pomacea canaliculata provides insight into stress tolerance and invasive adaptation.</title>
        <authorList>
            <person name="Liu C."/>
            <person name="Liu B."/>
            <person name="Ren Y."/>
            <person name="Zhang Y."/>
            <person name="Wang H."/>
            <person name="Li S."/>
            <person name="Jiang F."/>
            <person name="Yin L."/>
            <person name="Zhang G."/>
            <person name="Qian W."/>
            <person name="Fan W."/>
        </authorList>
    </citation>
    <scope>NUCLEOTIDE SEQUENCE [LARGE SCALE GENOMIC DNA]</scope>
    <source>
        <strain evidence="3">SZHN2017</strain>
        <tissue evidence="3">Muscle</tissue>
    </source>
</reference>
<dbReference type="AlphaFoldDB" id="A0A2T7NDE0"/>
<feature type="coiled-coil region" evidence="1">
    <location>
        <begin position="69"/>
        <end position="161"/>
    </location>
</feature>
<comment type="caution">
    <text evidence="3">The sequence shown here is derived from an EMBL/GenBank/DDBJ whole genome shotgun (WGS) entry which is preliminary data.</text>
</comment>
<keyword evidence="1" id="KW-0175">Coiled coil</keyword>
<evidence type="ECO:0000313" key="4">
    <source>
        <dbReference type="Proteomes" id="UP000245119"/>
    </source>
</evidence>
<dbReference type="Proteomes" id="UP000245119">
    <property type="component" value="Linkage Group LG14"/>
</dbReference>
<dbReference type="EMBL" id="PZQS01000014">
    <property type="protein sequence ID" value="PVD19181.1"/>
    <property type="molecule type" value="Genomic_DNA"/>
</dbReference>
<sequence length="165" mass="19262">MSISVGRSILGLLVISLSFISPWGKFPDPVCCSGHDWDMCPAIPPCWRKIFNNSEKSQTPRQPRVKDGTQELQDKLRELKQDVNKFTENRVNDAVEGLNSKLQQTENRLQELFQDHTKTIENLKKIEDEFEKYKQVTDNTIARIEQRCEETENKMKKLKKDVMHL</sequence>
<evidence type="ECO:0000313" key="3">
    <source>
        <dbReference type="EMBL" id="PVD19181.1"/>
    </source>
</evidence>
<name>A0A2T7NDE0_POMCA</name>